<feature type="compositionally biased region" description="Basic and acidic residues" evidence="3">
    <location>
        <begin position="13"/>
        <end position="33"/>
    </location>
</feature>
<feature type="region of interest" description="Disordered" evidence="3">
    <location>
        <begin position="245"/>
        <end position="278"/>
    </location>
</feature>
<dbReference type="VEuPathDB" id="FungiDB:MSYG_2491"/>
<dbReference type="AlphaFoldDB" id="A0A1M8A6Y5"/>
<feature type="compositionally biased region" description="Basic and acidic residues" evidence="3">
    <location>
        <begin position="203"/>
        <end position="213"/>
    </location>
</feature>
<dbReference type="InterPro" id="IPR013256">
    <property type="entry name" value="Chromatin_SPT2"/>
</dbReference>
<gene>
    <name evidence="4" type="ORF">MSYG_2491</name>
</gene>
<feature type="region of interest" description="Disordered" evidence="3">
    <location>
        <begin position="13"/>
        <end position="41"/>
    </location>
</feature>
<comment type="similarity">
    <text evidence="1">Belongs to the SPT2 family.</text>
</comment>
<keyword evidence="5" id="KW-1185">Reference proteome</keyword>
<evidence type="ECO:0000256" key="2">
    <source>
        <dbReference type="ARBA" id="ARBA00023054"/>
    </source>
</evidence>
<feature type="compositionally biased region" description="Basic and acidic residues" evidence="3">
    <location>
        <begin position="176"/>
        <end position="188"/>
    </location>
</feature>
<organism evidence="4 5">
    <name type="scientific">Malassezia sympodialis (strain ATCC 42132)</name>
    <name type="common">Atopic eczema-associated yeast</name>
    <dbReference type="NCBI Taxonomy" id="1230383"/>
    <lineage>
        <taxon>Eukaryota</taxon>
        <taxon>Fungi</taxon>
        <taxon>Dikarya</taxon>
        <taxon>Basidiomycota</taxon>
        <taxon>Ustilaginomycotina</taxon>
        <taxon>Malasseziomycetes</taxon>
        <taxon>Malasseziales</taxon>
        <taxon>Malasseziaceae</taxon>
        <taxon>Malassezia</taxon>
    </lineage>
</organism>
<accession>A0A1M8A6Y5</accession>
<proteinExistence type="inferred from homology"/>
<evidence type="ECO:0000256" key="3">
    <source>
        <dbReference type="SAM" id="MobiDB-lite"/>
    </source>
</evidence>
<keyword evidence="2" id="KW-0175">Coiled coil</keyword>
<evidence type="ECO:0000256" key="1">
    <source>
        <dbReference type="ARBA" id="ARBA00006461"/>
    </source>
</evidence>
<protein>
    <recommendedName>
        <fullName evidence="6">SPT2 chromatin protein</fullName>
    </recommendedName>
</protein>
<reference evidence="5" key="1">
    <citation type="journal article" date="2017" name="Nucleic Acids Res.">
        <title>Proteogenomics produces comprehensive and highly accurate protein-coding gene annotation in a complete genome assembly of Malassezia sympodialis.</title>
        <authorList>
            <person name="Zhu Y."/>
            <person name="Engstroem P.G."/>
            <person name="Tellgren-Roth C."/>
            <person name="Baudo C.D."/>
            <person name="Kennell J.C."/>
            <person name="Sun S."/>
            <person name="Billmyre R.B."/>
            <person name="Schroeder M.S."/>
            <person name="Andersson A."/>
            <person name="Holm T."/>
            <person name="Sigurgeirsson B."/>
            <person name="Wu G."/>
            <person name="Sankaranarayanan S.R."/>
            <person name="Siddharthan R."/>
            <person name="Sanyal K."/>
            <person name="Lundeberg J."/>
            <person name="Nystedt B."/>
            <person name="Boekhout T."/>
            <person name="Dawson T.L. Jr."/>
            <person name="Heitman J."/>
            <person name="Scheynius A."/>
            <person name="Lehtioe J."/>
        </authorList>
    </citation>
    <scope>NUCLEOTIDE SEQUENCE [LARGE SCALE GENOMIC DNA]</scope>
    <source>
        <strain evidence="5">ATCC 42132</strain>
    </source>
</reference>
<dbReference type="STRING" id="1230383.A0A1M8A6Y5"/>
<dbReference type="OrthoDB" id="6259853at2759"/>
<dbReference type="Proteomes" id="UP000186303">
    <property type="component" value="Chromosome 4"/>
</dbReference>
<feature type="compositionally biased region" description="Basic and acidic residues" evidence="3">
    <location>
        <begin position="130"/>
        <end position="145"/>
    </location>
</feature>
<name>A0A1M8A6Y5_MALS4</name>
<feature type="compositionally biased region" description="Basic and acidic residues" evidence="3">
    <location>
        <begin position="263"/>
        <end position="278"/>
    </location>
</feature>
<evidence type="ECO:0000313" key="4">
    <source>
        <dbReference type="EMBL" id="SHO78149.1"/>
    </source>
</evidence>
<dbReference type="SMART" id="SM00784">
    <property type="entry name" value="SPT2"/>
    <property type="match status" value="1"/>
</dbReference>
<feature type="region of interest" description="Disordered" evidence="3">
    <location>
        <begin position="62"/>
        <end position="232"/>
    </location>
</feature>
<dbReference type="OMA" id="PRERFIM"/>
<feature type="compositionally biased region" description="Basic and acidic residues" evidence="3">
    <location>
        <begin position="104"/>
        <end position="115"/>
    </location>
</feature>
<sequence>MGNSFEELKRAALLESSRKREELHERIQKRAQEQSEAQRVANERLQQRAAWVAREQQRQAQRQALEEKKKKELEAQDAKRRAATRLAEQSAMEKARGRPPPRAKALDHAHAEAVKHRLQVPRASSSVALTRDEKRMKRMAKEMGVKFRPNTKPVRHPTTSAPGKPMPALTTKRPMTPRERFIMEEHKRKEARKATLPASPHTSDSHDSDRSGETSDDENATSHASIRDQIWQMFGRDRQRYLARDIDSDEDDMEAGANAVLQEEQRSSLYGRREDEREERLLDELKRQKMQNSKP</sequence>
<dbReference type="Pfam" id="PF08243">
    <property type="entry name" value="SPT2"/>
    <property type="match status" value="1"/>
</dbReference>
<evidence type="ECO:0000313" key="5">
    <source>
        <dbReference type="Proteomes" id="UP000186303"/>
    </source>
</evidence>
<feature type="compositionally biased region" description="Basic and acidic residues" evidence="3">
    <location>
        <begin position="64"/>
        <end position="80"/>
    </location>
</feature>
<evidence type="ECO:0008006" key="6">
    <source>
        <dbReference type="Google" id="ProtNLM"/>
    </source>
</evidence>
<dbReference type="EMBL" id="LT671824">
    <property type="protein sequence ID" value="SHO78149.1"/>
    <property type="molecule type" value="Genomic_DNA"/>
</dbReference>